<keyword evidence="4" id="KW-0472">Membrane</keyword>
<dbReference type="PANTHER" id="PTHR48043">
    <property type="entry name" value="EG:EG0003.4 PROTEIN-RELATED"/>
    <property type="match status" value="1"/>
</dbReference>
<keyword evidence="4" id="KW-1133">Transmembrane helix</keyword>
<evidence type="ECO:0000256" key="3">
    <source>
        <dbReference type="ARBA" id="ARBA00022679"/>
    </source>
</evidence>
<evidence type="ECO:0000256" key="1">
    <source>
        <dbReference type="ARBA" id="ARBA00009995"/>
    </source>
</evidence>
<evidence type="ECO:0000256" key="4">
    <source>
        <dbReference type="SAM" id="Phobius"/>
    </source>
</evidence>
<protein>
    <submittedName>
        <fullName evidence="6">UDP-glucosyl transferase</fullName>
    </submittedName>
</protein>
<proteinExistence type="inferred from homology"/>
<reference evidence="6 7" key="1">
    <citation type="journal article" date="2015" name="Genome Biol. Evol.">
        <title>The genome of winter moth (Operophtera brumata) provides a genomic perspective on sexual dimorphism and phenology.</title>
        <authorList>
            <person name="Derks M.F."/>
            <person name="Smit S."/>
            <person name="Salis L."/>
            <person name="Schijlen E."/>
            <person name="Bossers A."/>
            <person name="Mateman C."/>
            <person name="Pijl A.S."/>
            <person name="de Ridder D."/>
            <person name="Groenen M.A."/>
            <person name="Visser M.E."/>
            <person name="Megens H.J."/>
        </authorList>
    </citation>
    <scope>NUCLEOTIDE SEQUENCE [LARGE SCALE GENOMIC DNA]</scope>
    <source>
        <strain evidence="6">WM2013NL</strain>
        <tissue evidence="6">Head and thorax</tissue>
    </source>
</reference>
<dbReference type="PANTHER" id="PTHR48043:SF159">
    <property type="entry name" value="EG:EG0003.4 PROTEIN-RELATED"/>
    <property type="match status" value="1"/>
</dbReference>
<feature type="transmembrane region" description="Helical" evidence="4">
    <location>
        <begin position="452"/>
        <end position="475"/>
    </location>
</feature>
<dbReference type="InterPro" id="IPR002213">
    <property type="entry name" value="UDP_glucos_trans"/>
</dbReference>
<keyword evidence="7" id="KW-1185">Reference proteome</keyword>
<keyword evidence="2" id="KW-0328">Glycosyltransferase</keyword>
<evidence type="ECO:0000313" key="6">
    <source>
        <dbReference type="EMBL" id="KOB67430.1"/>
    </source>
</evidence>
<sequence>MGLCRVSGVLLLLFLCKVVQGAHILALFSSLSYSDHLVFRGYVSLLAQRGHSIVIMTPYPGHFQHPDVERIVELDVGKESAPFWDEFKNLVSNTDDYYPRIRAMNEHSLKLAIAQLKSKQMTALFINPNIKFDLVVTEADVPVLYAAADKYQAPHIALTTSSGKLHQYEAKGVPVNPILYPDVNTHSYENLSSWQKVTEFRRYYQSKNEYYNNYLPLSDLAAKKILGLKRDLLEVEKDIDMLFVANSPLLVGNRPVVPAVAFVDRMHIKPGFNLPQELQAMLDAATKGIIYFSLGAIQESEQLSPHMLQTLTDAFKELPYTVLWKIANTTMINKPDNVISSAWFPQQQVLEEAVFYQVPIIGLPLIQSRKLFIREITKHGAGEILDSYYLDKETVKAVKSISKLREAVVDPIISGPENALLWTDYVLKNRGASKLRSPAVGTTFIRYYMLDFISFVLVIGLGAVYLIYAMLRLIVRRLLGFSFRKRDAGSKGKFKAL</sequence>
<keyword evidence="5" id="KW-0732">Signal</keyword>
<feature type="signal peptide" evidence="5">
    <location>
        <begin position="1"/>
        <end position="21"/>
    </location>
</feature>
<comment type="caution">
    <text evidence="6">The sequence shown here is derived from an EMBL/GenBank/DDBJ whole genome shotgun (WGS) entry which is preliminary data.</text>
</comment>
<dbReference type="Pfam" id="PF00201">
    <property type="entry name" value="UDPGT"/>
    <property type="match status" value="1"/>
</dbReference>
<dbReference type="AlphaFoldDB" id="A0A0L7KWD8"/>
<name>A0A0L7KWD8_OPEBR</name>
<dbReference type="SUPFAM" id="SSF53756">
    <property type="entry name" value="UDP-Glycosyltransferase/glycogen phosphorylase"/>
    <property type="match status" value="1"/>
</dbReference>
<organism evidence="6 7">
    <name type="scientific">Operophtera brumata</name>
    <name type="common">Winter moth</name>
    <name type="synonym">Phalaena brumata</name>
    <dbReference type="NCBI Taxonomy" id="104452"/>
    <lineage>
        <taxon>Eukaryota</taxon>
        <taxon>Metazoa</taxon>
        <taxon>Ecdysozoa</taxon>
        <taxon>Arthropoda</taxon>
        <taxon>Hexapoda</taxon>
        <taxon>Insecta</taxon>
        <taxon>Pterygota</taxon>
        <taxon>Neoptera</taxon>
        <taxon>Endopterygota</taxon>
        <taxon>Lepidoptera</taxon>
        <taxon>Glossata</taxon>
        <taxon>Ditrysia</taxon>
        <taxon>Geometroidea</taxon>
        <taxon>Geometridae</taxon>
        <taxon>Larentiinae</taxon>
        <taxon>Operophtera</taxon>
    </lineage>
</organism>
<dbReference type="Gene3D" id="3.40.50.2000">
    <property type="entry name" value="Glycogen Phosphorylase B"/>
    <property type="match status" value="1"/>
</dbReference>
<evidence type="ECO:0000256" key="5">
    <source>
        <dbReference type="SAM" id="SignalP"/>
    </source>
</evidence>
<dbReference type="EMBL" id="JTDY01005048">
    <property type="protein sequence ID" value="KOB67430.1"/>
    <property type="molecule type" value="Genomic_DNA"/>
</dbReference>
<evidence type="ECO:0000313" key="7">
    <source>
        <dbReference type="Proteomes" id="UP000037510"/>
    </source>
</evidence>
<accession>A0A0L7KWD8</accession>
<keyword evidence="3 6" id="KW-0808">Transferase</keyword>
<dbReference type="Proteomes" id="UP000037510">
    <property type="component" value="Unassembled WGS sequence"/>
</dbReference>
<gene>
    <name evidence="6" type="ORF">OBRU01_19825</name>
</gene>
<feature type="chain" id="PRO_5005572932" evidence="5">
    <location>
        <begin position="22"/>
        <end position="497"/>
    </location>
</feature>
<dbReference type="InterPro" id="IPR050271">
    <property type="entry name" value="UDP-glycosyltransferase"/>
</dbReference>
<comment type="similarity">
    <text evidence="1">Belongs to the UDP-glycosyltransferase family.</text>
</comment>
<dbReference type="GO" id="GO:0008194">
    <property type="term" value="F:UDP-glycosyltransferase activity"/>
    <property type="evidence" value="ECO:0007669"/>
    <property type="project" value="InterPro"/>
</dbReference>
<keyword evidence="4" id="KW-0812">Transmembrane</keyword>
<evidence type="ECO:0000256" key="2">
    <source>
        <dbReference type="ARBA" id="ARBA00022676"/>
    </source>
</evidence>